<dbReference type="Proteomes" id="UP000324222">
    <property type="component" value="Unassembled WGS sequence"/>
</dbReference>
<gene>
    <name evidence="2" type="ORF">E2C01_011760</name>
</gene>
<comment type="caution">
    <text evidence="2">The sequence shown here is derived from an EMBL/GenBank/DDBJ whole genome shotgun (WGS) entry which is preliminary data.</text>
</comment>
<name>A0A5B7DCQ2_PORTR</name>
<evidence type="ECO:0000256" key="1">
    <source>
        <dbReference type="SAM" id="MobiDB-lite"/>
    </source>
</evidence>
<accession>A0A5B7DCQ2</accession>
<dbReference type="EMBL" id="VSRR010000717">
    <property type="protein sequence ID" value="MPC18866.1"/>
    <property type="molecule type" value="Genomic_DNA"/>
</dbReference>
<sequence>MTSSTRSMPVFAFALPRPRAEHLTRQRSVGRFYSPRKSQDISPMLAGQSKYKGKTGYPEWRVPCLATSWTPDRRTSSLRAQPPHPN</sequence>
<evidence type="ECO:0000313" key="2">
    <source>
        <dbReference type="EMBL" id="MPC18866.1"/>
    </source>
</evidence>
<keyword evidence="3" id="KW-1185">Reference proteome</keyword>
<proteinExistence type="predicted"/>
<organism evidence="2 3">
    <name type="scientific">Portunus trituberculatus</name>
    <name type="common">Swimming crab</name>
    <name type="synonym">Neptunus trituberculatus</name>
    <dbReference type="NCBI Taxonomy" id="210409"/>
    <lineage>
        <taxon>Eukaryota</taxon>
        <taxon>Metazoa</taxon>
        <taxon>Ecdysozoa</taxon>
        <taxon>Arthropoda</taxon>
        <taxon>Crustacea</taxon>
        <taxon>Multicrustacea</taxon>
        <taxon>Malacostraca</taxon>
        <taxon>Eumalacostraca</taxon>
        <taxon>Eucarida</taxon>
        <taxon>Decapoda</taxon>
        <taxon>Pleocyemata</taxon>
        <taxon>Brachyura</taxon>
        <taxon>Eubrachyura</taxon>
        <taxon>Portunoidea</taxon>
        <taxon>Portunidae</taxon>
        <taxon>Portuninae</taxon>
        <taxon>Portunus</taxon>
    </lineage>
</organism>
<protein>
    <submittedName>
        <fullName evidence="2">Uncharacterized protein</fullName>
    </submittedName>
</protein>
<feature type="region of interest" description="Disordered" evidence="1">
    <location>
        <begin position="28"/>
        <end position="53"/>
    </location>
</feature>
<reference evidence="2 3" key="1">
    <citation type="submission" date="2019-05" db="EMBL/GenBank/DDBJ databases">
        <title>Another draft genome of Portunus trituberculatus and its Hox gene families provides insights of decapod evolution.</title>
        <authorList>
            <person name="Jeong J.-H."/>
            <person name="Song I."/>
            <person name="Kim S."/>
            <person name="Choi T."/>
            <person name="Kim D."/>
            <person name="Ryu S."/>
            <person name="Kim W."/>
        </authorList>
    </citation>
    <scope>NUCLEOTIDE SEQUENCE [LARGE SCALE GENOMIC DNA]</scope>
    <source>
        <tissue evidence="2">Muscle</tissue>
    </source>
</reference>
<dbReference type="AlphaFoldDB" id="A0A5B7DCQ2"/>
<evidence type="ECO:0000313" key="3">
    <source>
        <dbReference type="Proteomes" id="UP000324222"/>
    </source>
</evidence>